<proteinExistence type="predicted"/>
<evidence type="ECO:0000313" key="3">
    <source>
        <dbReference type="Proteomes" id="UP000317940"/>
    </source>
</evidence>
<evidence type="ECO:0000256" key="1">
    <source>
        <dbReference type="SAM" id="MobiDB-lite"/>
    </source>
</evidence>
<dbReference type="RefSeq" id="WP_145909977.1">
    <property type="nucleotide sequence ID" value="NZ_BAAAMZ010000017.1"/>
</dbReference>
<sequence>MHTEELVRSWKQPGSRRGPATDHPSGEITLRPGGRLARRSGLLSASMDVTVVVVPTLTPSCPLTPGDESL</sequence>
<comment type="caution">
    <text evidence="2">The sequence shown here is derived from an EMBL/GenBank/DDBJ whole genome shotgun (WGS) entry which is preliminary data.</text>
</comment>
<dbReference type="Proteomes" id="UP000317940">
    <property type="component" value="Unassembled WGS sequence"/>
</dbReference>
<gene>
    <name evidence="2" type="ORF">FHX73_14176</name>
</gene>
<dbReference type="OrthoDB" id="4252465at2"/>
<dbReference type="EMBL" id="VIWT01000004">
    <property type="protein sequence ID" value="TWF82694.1"/>
    <property type="molecule type" value="Genomic_DNA"/>
</dbReference>
<feature type="region of interest" description="Disordered" evidence="1">
    <location>
        <begin position="1"/>
        <end position="33"/>
    </location>
</feature>
<name>A0A561T6F5_9ACTN</name>
<keyword evidence="3" id="KW-1185">Reference proteome</keyword>
<accession>A0A561T6F5</accession>
<dbReference type="AlphaFoldDB" id="A0A561T6F5"/>
<reference evidence="2 3" key="1">
    <citation type="submission" date="2019-06" db="EMBL/GenBank/DDBJ databases">
        <title>Sequencing the genomes of 1000 actinobacteria strains.</title>
        <authorList>
            <person name="Klenk H.-P."/>
        </authorList>
    </citation>
    <scope>NUCLEOTIDE SEQUENCE [LARGE SCALE GENOMIC DNA]</scope>
    <source>
        <strain evidence="2 3">DSM 44826</strain>
    </source>
</reference>
<protein>
    <submittedName>
        <fullName evidence="2">Uncharacterized protein</fullName>
    </submittedName>
</protein>
<organism evidence="2 3">
    <name type="scientific">Kitasatospora viridis</name>
    <dbReference type="NCBI Taxonomy" id="281105"/>
    <lineage>
        <taxon>Bacteria</taxon>
        <taxon>Bacillati</taxon>
        <taxon>Actinomycetota</taxon>
        <taxon>Actinomycetes</taxon>
        <taxon>Kitasatosporales</taxon>
        <taxon>Streptomycetaceae</taxon>
        <taxon>Kitasatospora</taxon>
    </lineage>
</organism>
<evidence type="ECO:0000313" key="2">
    <source>
        <dbReference type="EMBL" id="TWF82694.1"/>
    </source>
</evidence>